<evidence type="ECO:0000259" key="1">
    <source>
        <dbReference type="Pfam" id="PF01370"/>
    </source>
</evidence>
<dbReference type="PANTHER" id="PTHR48079">
    <property type="entry name" value="PROTEIN YEEZ"/>
    <property type="match status" value="1"/>
</dbReference>
<dbReference type="PANTHER" id="PTHR48079:SF6">
    <property type="entry name" value="NAD(P)-BINDING DOMAIN-CONTAINING PROTEIN-RELATED"/>
    <property type="match status" value="1"/>
</dbReference>
<evidence type="ECO:0000313" key="4">
    <source>
        <dbReference type="Proteomes" id="UP000053372"/>
    </source>
</evidence>
<dbReference type="InterPro" id="IPR051783">
    <property type="entry name" value="NAD(P)-dependent_oxidoreduct"/>
</dbReference>
<dbReference type="SUPFAM" id="SSF51735">
    <property type="entry name" value="NAD(P)-binding Rossmann-fold domains"/>
    <property type="match status" value="1"/>
</dbReference>
<organism evidence="3 4">
    <name type="scientific">Mastigocoleus testarum BC008</name>
    <dbReference type="NCBI Taxonomy" id="371196"/>
    <lineage>
        <taxon>Bacteria</taxon>
        <taxon>Bacillati</taxon>
        <taxon>Cyanobacteriota</taxon>
        <taxon>Cyanophyceae</taxon>
        <taxon>Nostocales</taxon>
        <taxon>Hapalosiphonaceae</taxon>
        <taxon>Mastigocoleus</taxon>
    </lineage>
</organism>
<protein>
    <submittedName>
        <fullName evidence="3">NAD(P)-dependent oxidoreductase</fullName>
    </submittedName>
</protein>
<dbReference type="InterPro" id="IPR036291">
    <property type="entry name" value="NAD(P)-bd_dom_sf"/>
</dbReference>
<feature type="domain" description="NAD-dependent epimerase/dehydratase" evidence="1">
    <location>
        <begin position="13"/>
        <end position="228"/>
    </location>
</feature>
<dbReference type="CDD" id="cd05266">
    <property type="entry name" value="SDR_a4"/>
    <property type="match status" value="1"/>
</dbReference>
<dbReference type="AlphaFoldDB" id="A0A0V7ZX86"/>
<name>A0A0V7ZX86_9CYAN</name>
<dbReference type="InterPro" id="IPR001509">
    <property type="entry name" value="Epimerase_deHydtase"/>
</dbReference>
<keyword evidence="4" id="KW-1185">Reference proteome</keyword>
<dbReference type="EMBL" id="LMTZ01000042">
    <property type="protein sequence ID" value="KST68930.1"/>
    <property type="molecule type" value="Genomic_DNA"/>
</dbReference>
<proteinExistence type="predicted"/>
<dbReference type="OrthoDB" id="9808276at2"/>
<evidence type="ECO:0000313" key="2">
    <source>
        <dbReference type="EMBL" id="KST68930.1"/>
    </source>
</evidence>
<comment type="caution">
    <text evidence="3">The sequence shown here is derived from an EMBL/GenBank/DDBJ whole genome shotgun (WGS) entry which is preliminary data.</text>
</comment>
<reference evidence="3 4" key="1">
    <citation type="journal article" date="2015" name="Genome Announc.">
        <title>Draft Genome of the Euendolithic (true boring) Cyanobacterium Mastigocoleus testarum strain BC008.</title>
        <authorList>
            <person name="Guida B.S."/>
            <person name="Garcia-Pichel F."/>
        </authorList>
    </citation>
    <scope>NUCLEOTIDE SEQUENCE [LARGE SCALE GENOMIC DNA]</scope>
    <source>
        <strain evidence="3 4">BC008</strain>
    </source>
</reference>
<dbReference type="Pfam" id="PF01370">
    <property type="entry name" value="Epimerase"/>
    <property type="match status" value="1"/>
</dbReference>
<accession>A0A0V7ZX86</accession>
<dbReference type="Proteomes" id="UP000053372">
    <property type="component" value="Unassembled WGS sequence"/>
</dbReference>
<gene>
    <name evidence="2" type="ORF">BC008_02320</name>
    <name evidence="3" type="ORF">BC008_02735</name>
</gene>
<sequence length="287" mass="32271">MTTHHNDLKKIAIIGCGYVGTAASRYWCKEQGHSLTVTTTREERVKELQELATRVVVMKGADSQAVRSLLQNQDTIILSIAPISDRQVDAEVYRETYIPTVKNLVSALQNTPSVKQVIYLSSCSVYGNKKGEWIDETSPIDTDSEYNQVLSEVEHTLLNSTSEDIKACILRLGGIYGPERELTKRFKRIAGKTIPGSGNTFTSWIHLDDIVAALDFLCQRRLGGIYNLVNDFNMTIRELSDLVCDRANLDKVIWDDTKPSYRFLNARVSNQKIKASGYNLIHPKTII</sequence>
<evidence type="ECO:0000313" key="3">
    <source>
        <dbReference type="EMBL" id="KST68999.1"/>
    </source>
</evidence>
<dbReference type="Gene3D" id="3.40.50.720">
    <property type="entry name" value="NAD(P)-binding Rossmann-like Domain"/>
    <property type="match status" value="1"/>
</dbReference>
<dbReference type="GO" id="GO:0004029">
    <property type="term" value="F:aldehyde dehydrogenase (NAD+) activity"/>
    <property type="evidence" value="ECO:0007669"/>
    <property type="project" value="TreeGrafter"/>
</dbReference>
<dbReference type="GO" id="GO:0005737">
    <property type="term" value="C:cytoplasm"/>
    <property type="evidence" value="ECO:0007669"/>
    <property type="project" value="TreeGrafter"/>
</dbReference>
<dbReference type="EMBL" id="LMTZ01000038">
    <property type="protein sequence ID" value="KST68999.1"/>
    <property type="molecule type" value="Genomic_DNA"/>
</dbReference>